<organism evidence="1 2">
    <name type="scientific">Zophobas morio</name>
    <dbReference type="NCBI Taxonomy" id="2755281"/>
    <lineage>
        <taxon>Eukaryota</taxon>
        <taxon>Metazoa</taxon>
        <taxon>Ecdysozoa</taxon>
        <taxon>Arthropoda</taxon>
        <taxon>Hexapoda</taxon>
        <taxon>Insecta</taxon>
        <taxon>Pterygota</taxon>
        <taxon>Neoptera</taxon>
        <taxon>Endopterygota</taxon>
        <taxon>Coleoptera</taxon>
        <taxon>Polyphaga</taxon>
        <taxon>Cucujiformia</taxon>
        <taxon>Tenebrionidae</taxon>
        <taxon>Zophobas</taxon>
    </lineage>
</organism>
<comment type="caution">
    <text evidence="1">The sequence shown here is derived from an EMBL/GenBank/DDBJ whole genome shotgun (WGS) entry which is preliminary data.</text>
</comment>
<gene>
    <name evidence="1" type="ORF">Zmor_017457</name>
</gene>
<name>A0AA38MCM2_9CUCU</name>
<sequence length="99" mass="11468">MQIHKLLQACGDKFKLWQSTKEQNFNKKLQRQRHQSAIREFGAPGRGCSPTHDGDSIYRKHCRPALQECLDDQVVTVAKSQLGLEYWAKSTTLRQLDRL</sequence>
<proteinExistence type="predicted"/>
<dbReference type="Proteomes" id="UP001168821">
    <property type="component" value="Unassembled WGS sequence"/>
</dbReference>
<keyword evidence="2" id="KW-1185">Reference proteome</keyword>
<protein>
    <submittedName>
        <fullName evidence="1">Uncharacterized protein</fullName>
    </submittedName>
</protein>
<dbReference type="EMBL" id="JALNTZ010000005">
    <property type="protein sequence ID" value="KAJ3651413.1"/>
    <property type="molecule type" value="Genomic_DNA"/>
</dbReference>
<dbReference type="AlphaFoldDB" id="A0AA38MCM2"/>
<reference evidence="1" key="1">
    <citation type="journal article" date="2023" name="G3 (Bethesda)">
        <title>Whole genome assemblies of Zophobas morio and Tenebrio molitor.</title>
        <authorList>
            <person name="Kaur S."/>
            <person name="Stinson S.A."/>
            <person name="diCenzo G.C."/>
        </authorList>
    </citation>
    <scope>NUCLEOTIDE SEQUENCE</scope>
    <source>
        <strain evidence="1">QUZm001</strain>
    </source>
</reference>
<evidence type="ECO:0000313" key="1">
    <source>
        <dbReference type="EMBL" id="KAJ3651413.1"/>
    </source>
</evidence>
<accession>A0AA38MCM2</accession>
<evidence type="ECO:0000313" key="2">
    <source>
        <dbReference type="Proteomes" id="UP001168821"/>
    </source>
</evidence>